<reference evidence="7" key="1">
    <citation type="submission" date="2020-10" db="EMBL/GenBank/DDBJ databases">
        <title>Diversity and distribution of actinomycetes associated with coral in the coast of Hainan.</title>
        <authorList>
            <person name="Li F."/>
        </authorList>
    </citation>
    <scope>NUCLEOTIDE SEQUENCE</scope>
    <source>
        <strain evidence="7">HNM0983</strain>
    </source>
</reference>
<dbReference type="Pfam" id="PF25601">
    <property type="entry name" value="AAA_lid_14"/>
    <property type="match status" value="1"/>
</dbReference>
<evidence type="ECO:0000256" key="3">
    <source>
        <dbReference type="ARBA" id="ARBA00023015"/>
    </source>
</evidence>
<keyword evidence="4" id="KW-0804">Transcription</keyword>
<feature type="domain" description="Sigma-54 factor interaction" evidence="6">
    <location>
        <begin position="277"/>
        <end position="470"/>
    </location>
</feature>
<keyword evidence="3" id="KW-0805">Transcription regulation</keyword>
<comment type="caution">
    <text evidence="7">The sequence shown here is derived from an EMBL/GenBank/DDBJ whole genome shotgun (WGS) entry which is preliminary data.</text>
</comment>
<dbReference type="PANTHER" id="PTHR32071">
    <property type="entry name" value="TRANSCRIPTIONAL REGULATORY PROTEIN"/>
    <property type="match status" value="1"/>
</dbReference>
<keyword evidence="1" id="KW-0547">Nucleotide-binding</keyword>
<dbReference type="EMBL" id="JADEYC010000020">
    <property type="protein sequence ID" value="MBE9375376.1"/>
    <property type="molecule type" value="Genomic_DNA"/>
</dbReference>
<dbReference type="GO" id="GO:0043565">
    <property type="term" value="F:sequence-specific DNA binding"/>
    <property type="evidence" value="ECO:0007669"/>
    <property type="project" value="InterPro"/>
</dbReference>
<dbReference type="Gene3D" id="1.10.8.60">
    <property type="match status" value="1"/>
</dbReference>
<feature type="region of interest" description="Disordered" evidence="5">
    <location>
        <begin position="262"/>
        <end position="282"/>
    </location>
</feature>
<dbReference type="InterPro" id="IPR002197">
    <property type="entry name" value="HTH_Fis"/>
</dbReference>
<evidence type="ECO:0000313" key="8">
    <source>
        <dbReference type="Proteomes" id="UP000598360"/>
    </source>
</evidence>
<dbReference type="Proteomes" id="UP000598360">
    <property type="component" value="Unassembled WGS sequence"/>
</dbReference>
<protein>
    <submittedName>
        <fullName evidence="7">Sigma 54-interacting transcriptional regulator</fullName>
    </submittedName>
</protein>
<dbReference type="InterPro" id="IPR029016">
    <property type="entry name" value="GAF-like_dom_sf"/>
</dbReference>
<keyword evidence="2" id="KW-0067">ATP-binding</keyword>
<evidence type="ECO:0000259" key="6">
    <source>
        <dbReference type="PROSITE" id="PS50045"/>
    </source>
</evidence>
<dbReference type="Gene3D" id="3.30.450.40">
    <property type="match status" value="1"/>
</dbReference>
<dbReference type="InterPro" id="IPR058031">
    <property type="entry name" value="AAA_lid_NorR"/>
</dbReference>
<evidence type="ECO:0000256" key="2">
    <source>
        <dbReference type="ARBA" id="ARBA00022840"/>
    </source>
</evidence>
<evidence type="ECO:0000313" key="7">
    <source>
        <dbReference type="EMBL" id="MBE9375376.1"/>
    </source>
</evidence>
<dbReference type="PROSITE" id="PS50045">
    <property type="entry name" value="SIGMA54_INTERACT_4"/>
    <property type="match status" value="1"/>
</dbReference>
<dbReference type="Pfam" id="PF02954">
    <property type="entry name" value="HTH_8"/>
    <property type="match status" value="1"/>
</dbReference>
<evidence type="ECO:0000256" key="5">
    <source>
        <dbReference type="SAM" id="MobiDB-lite"/>
    </source>
</evidence>
<gene>
    <name evidence="7" type="ORF">IQ251_13065</name>
</gene>
<accession>A0A929BAR1</accession>
<dbReference type="InterPro" id="IPR009057">
    <property type="entry name" value="Homeodomain-like_sf"/>
</dbReference>
<dbReference type="RefSeq" id="WP_193928828.1">
    <property type="nucleotide sequence ID" value="NZ_JADEYC010000020.1"/>
</dbReference>
<dbReference type="SUPFAM" id="SSF52540">
    <property type="entry name" value="P-loop containing nucleoside triphosphate hydrolases"/>
    <property type="match status" value="1"/>
</dbReference>
<dbReference type="SUPFAM" id="SSF46689">
    <property type="entry name" value="Homeodomain-like"/>
    <property type="match status" value="1"/>
</dbReference>
<keyword evidence="8" id="KW-1185">Reference proteome</keyword>
<dbReference type="Gene3D" id="3.40.50.300">
    <property type="entry name" value="P-loop containing nucleotide triphosphate hydrolases"/>
    <property type="match status" value="1"/>
</dbReference>
<dbReference type="GO" id="GO:0006355">
    <property type="term" value="P:regulation of DNA-templated transcription"/>
    <property type="evidence" value="ECO:0007669"/>
    <property type="project" value="InterPro"/>
</dbReference>
<dbReference type="AlphaFoldDB" id="A0A929BAR1"/>
<proteinExistence type="predicted"/>
<evidence type="ECO:0000256" key="4">
    <source>
        <dbReference type="ARBA" id="ARBA00023163"/>
    </source>
</evidence>
<dbReference type="InterPro" id="IPR002078">
    <property type="entry name" value="Sigma_54_int"/>
</dbReference>
<dbReference type="Pfam" id="PF00158">
    <property type="entry name" value="Sigma54_activat"/>
    <property type="match status" value="1"/>
</dbReference>
<dbReference type="GO" id="GO:0005524">
    <property type="term" value="F:ATP binding"/>
    <property type="evidence" value="ECO:0007669"/>
    <property type="project" value="UniProtKB-KW"/>
</dbReference>
<dbReference type="Gene3D" id="1.10.10.60">
    <property type="entry name" value="Homeodomain-like"/>
    <property type="match status" value="1"/>
</dbReference>
<sequence>MSCDSLEVPYRDDVDADGSLVSAAGPLMSGLEDQIADQPVAVVLTDPRGCILDRRVGKADLRHHLDSVYLAPGFTYAEQFVGTNGIGTALEARQPAHIHEQEHFTGPLIELTCAGVPVLDPLTGSVAGVVDITCFAKDANPLLLSMATGAAQNIQTALLHQHRGHDIHLLQEYLRITRRCQDAVLAVSDDVLMVNDQARADLSTQDQNLLVERLRERSARRSDSPFEIELLDGQRCRVHAKNLDDQNFATVARLQRNAQSALASGAVSRPSPPPPGIGGSSTALQKCARALHEHYRNNAWALLGGEAGTGKSALARAIHRSNNPSQQVHALDMRTVNTADWKAAEDTATQDSGSLLVVHLDDAGPSDRERLRHILTEAATEDRRIWVAATRSHPTTHGFDDIANFFTQTIEVPPLRHRIDDLDEIAALLLRRATKRAGANFTTDALHVLKRRSWPGNVAELADVIGSVARKTNDQLITAEHLPAQCFSQNRRVLTPLESMERDAVVASLTEHGGNRSRAARAIGISRATIYRKINDYGIAIPPQP</sequence>
<dbReference type="PRINTS" id="PR01590">
    <property type="entry name" value="HTHFIS"/>
</dbReference>
<organism evidence="7 8">
    <name type="scientific">Saccharopolyspora montiporae</name>
    <dbReference type="NCBI Taxonomy" id="2781240"/>
    <lineage>
        <taxon>Bacteria</taxon>
        <taxon>Bacillati</taxon>
        <taxon>Actinomycetota</taxon>
        <taxon>Actinomycetes</taxon>
        <taxon>Pseudonocardiales</taxon>
        <taxon>Pseudonocardiaceae</taxon>
        <taxon>Saccharopolyspora</taxon>
    </lineage>
</organism>
<name>A0A929BAR1_9PSEU</name>
<evidence type="ECO:0000256" key="1">
    <source>
        <dbReference type="ARBA" id="ARBA00022741"/>
    </source>
</evidence>
<dbReference type="InterPro" id="IPR027417">
    <property type="entry name" value="P-loop_NTPase"/>
</dbReference>